<protein>
    <submittedName>
        <fullName evidence="1">13694_t:CDS:1</fullName>
    </submittedName>
</protein>
<reference evidence="1" key="1">
    <citation type="submission" date="2021-06" db="EMBL/GenBank/DDBJ databases">
        <authorList>
            <person name="Kallberg Y."/>
            <person name="Tangrot J."/>
            <person name="Rosling A."/>
        </authorList>
    </citation>
    <scope>NUCLEOTIDE SEQUENCE</scope>
    <source>
        <strain evidence="1">CL356</strain>
    </source>
</reference>
<organism evidence="1 2">
    <name type="scientific">Acaulospora colombiana</name>
    <dbReference type="NCBI Taxonomy" id="27376"/>
    <lineage>
        <taxon>Eukaryota</taxon>
        <taxon>Fungi</taxon>
        <taxon>Fungi incertae sedis</taxon>
        <taxon>Mucoromycota</taxon>
        <taxon>Glomeromycotina</taxon>
        <taxon>Glomeromycetes</taxon>
        <taxon>Diversisporales</taxon>
        <taxon>Acaulosporaceae</taxon>
        <taxon>Acaulospora</taxon>
    </lineage>
</organism>
<proteinExistence type="predicted"/>
<accession>A0ACA9NR10</accession>
<dbReference type="EMBL" id="CAJVPT010024449">
    <property type="protein sequence ID" value="CAG8670607.1"/>
    <property type="molecule type" value="Genomic_DNA"/>
</dbReference>
<sequence>NERPKQGLDIIQSRLKGIKSLNLEVAEYFKERAVLEDNYVKGLQRLANKPFISDKSNLGVWDILFNETNELIEIHSAFIKRVHEEVEAQLREKVTSDSEWAQLKQHETNLSKLAREHEEKHAKVNKKRSKTEKLVGKKAESFESKLMEVQRAFEQTHNEWTDSWSQFLERIQAVDMSRLLKLKEILVGFETIQAESYQNRTLNSIMDFDAQNEIEFFCAKKSGVEESMVSQMVAHNGAGNESDGFKSSSSVSNFQNGQAPSSTSKVSVNEGSSISTSESNQVNGSLSDVGVRNSTYSTLADPSMGSPSNTAQSPTSFEFPESVNYQITAPGSEVYPHGLHAIISETINVMSKRGDIVKIFVTGEISISYNFPTIEDHSTPIRIRIKNFEALEKFVLNTSYMRDVPESPGLYDIDTSSFSLLGGAPVAVMKYQLKIDHTNRNLFVPLQVIPQWKCDPNLTLVMINYQANPECLLSGKLTDLSFIIPVDGKVETAQSNPTGVWSTEKQMMYWKADDIDLAVPPERKRILARFETLELSKHAPATIKFVCKGQLLSKISLEIQKVIPNGNGVHEHDGHLEIDDIFKFKE</sequence>
<comment type="caution">
    <text evidence="1">The sequence shown here is derived from an EMBL/GenBank/DDBJ whole genome shotgun (WGS) entry which is preliminary data.</text>
</comment>
<feature type="non-terminal residue" evidence="1">
    <location>
        <position position="1"/>
    </location>
</feature>
<evidence type="ECO:0000313" key="1">
    <source>
        <dbReference type="EMBL" id="CAG8670607.1"/>
    </source>
</evidence>
<dbReference type="Proteomes" id="UP000789525">
    <property type="component" value="Unassembled WGS sequence"/>
</dbReference>
<keyword evidence="2" id="KW-1185">Reference proteome</keyword>
<name>A0ACA9NR10_9GLOM</name>
<feature type="non-terminal residue" evidence="1">
    <location>
        <position position="586"/>
    </location>
</feature>
<gene>
    <name evidence="1" type="ORF">ACOLOM_LOCUS8937</name>
</gene>
<evidence type="ECO:0000313" key="2">
    <source>
        <dbReference type="Proteomes" id="UP000789525"/>
    </source>
</evidence>